<comment type="cofactor">
    <cofactor evidence="1 6">
        <name>Mg(2+)</name>
        <dbReference type="ChEBI" id="CHEBI:18420"/>
    </cofactor>
</comment>
<evidence type="ECO:0000256" key="6">
    <source>
        <dbReference type="RuleBase" id="RU366034"/>
    </source>
</evidence>
<protein>
    <recommendedName>
        <fullName evidence="6">Terpene synthase</fullName>
        <ecNumber evidence="6">4.2.3.-</ecNumber>
    </recommendedName>
</protein>
<name>A0A0H2RN72_9AGAM</name>
<dbReference type="Proteomes" id="UP000053477">
    <property type="component" value="Unassembled WGS sequence"/>
</dbReference>
<organism evidence="7 8">
    <name type="scientific">Schizopora paradoxa</name>
    <dbReference type="NCBI Taxonomy" id="27342"/>
    <lineage>
        <taxon>Eukaryota</taxon>
        <taxon>Fungi</taxon>
        <taxon>Dikarya</taxon>
        <taxon>Basidiomycota</taxon>
        <taxon>Agaricomycotina</taxon>
        <taxon>Agaricomycetes</taxon>
        <taxon>Hymenochaetales</taxon>
        <taxon>Schizoporaceae</taxon>
        <taxon>Schizopora</taxon>
    </lineage>
</organism>
<dbReference type="GO" id="GO:0008299">
    <property type="term" value="P:isoprenoid biosynthetic process"/>
    <property type="evidence" value="ECO:0007669"/>
    <property type="project" value="UniProtKB-ARBA"/>
</dbReference>
<evidence type="ECO:0000313" key="7">
    <source>
        <dbReference type="EMBL" id="KLO13037.1"/>
    </source>
</evidence>
<keyword evidence="5 6" id="KW-0456">Lyase</keyword>
<sequence length="341" mass="38787">MKLILPDLVSSCPFKQSVHPDYERARDESSAWTQRFGAFIGPKAVVFDIYNFELLMALTYPDAGYEELRACCDFNNLMFVYDIYSDQLGGEDVRELGDSLLKALSGDFSVDSVLTDMAKETRLVAKASPNCQKRFLARCMDFVAAVAKEAGLREDNHVLPINSYMTLRRGNCGVQPYFAILEYIHGLDLPEEVFENPVFTRLYWLGVELVALTNDLYSFSVERAKGLDGNNFISVAMGEKGMSMQEATDFLGKEIMLRVNQFSESWKEMPSFGEAVDKEVQIYISGLAKWHIGNVVWSLETPRYFGVERQEVKKTLVVDVKEPGDKFDSDLYENHLQRKRS</sequence>
<accession>A0A0H2RN72</accession>
<dbReference type="InParanoid" id="A0A0H2RN72"/>
<reference evidence="7 8" key="1">
    <citation type="submission" date="2015-04" db="EMBL/GenBank/DDBJ databases">
        <title>Complete genome sequence of Schizopora paradoxa KUC8140, a cosmopolitan wood degrader in East Asia.</title>
        <authorList>
            <consortium name="DOE Joint Genome Institute"/>
            <person name="Min B."/>
            <person name="Park H."/>
            <person name="Jang Y."/>
            <person name="Kim J.-J."/>
            <person name="Kim K.H."/>
            <person name="Pangilinan J."/>
            <person name="Lipzen A."/>
            <person name="Riley R."/>
            <person name="Grigoriev I.V."/>
            <person name="Spatafora J.W."/>
            <person name="Choi I.-G."/>
        </authorList>
    </citation>
    <scope>NUCLEOTIDE SEQUENCE [LARGE SCALE GENOMIC DNA]</scope>
    <source>
        <strain evidence="7 8">KUC8140</strain>
    </source>
</reference>
<evidence type="ECO:0000256" key="4">
    <source>
        <dbReference type="ARBA" id="ARBA00022842"/>
    </source>
</evidence>
<evidence type="ECO:0000256" key="5">
    <source>
        <dbReference type="ARBA" id="ARBA00023239"/>
    </source>
</evidence>
<dbReference type="InterPro" id="IPR008949">
    <property type="entry name" value="Isoprenoid_synthase_dom_sf"/>
</dbReference>
<proteinExistence type="inferred from homology"/>
<dbReference type="OrthoDB" id="6486656at2759"/>
<gene>
    <name evidence="7" type="ORF">SCHPADRAFT_940716</name>
</gene>
<evidence type="ECO:0000256" key="2">
    <source>
        <dbReference type="ARBA" id="ARBA00006333"/>
    </source>
</evidence>
<evidence type="ECO:0000256" key="1">
    <source>
        <dbReference type="ARBA" id="ARBA00001946"/>
    </source>
</evidence>
<comment type="similarity">
    <text evidence="2 6">Belongs to the terpene synthase family.</text>
</comment>
<keyword evidence="8" id="KW-1185">Reference proteome</keyword>
<keyword evidence="4 6" id="KW-0460">Magnesium</keyword>
<dbReference type="GO" id="GO:0010333">
    <property type="term" value="F:terpene synthase activity"/>
    <property type="evidence" value="ECO:0007669"/>
    <property type="project" value="InterPro"/>
</dbReference>
<dbReference type="InterPro" id="IPR034686">
    <property type="entry name" value="Terpene_cyclase-like_2"/>
</dbReference>
<dbReference type="PANTHER" id="PTHR35201:SF4">
    <property type="entry name" value="BETA-PINACENE SYNTHASE-RELATED"/>
    <property type="match status" value="1"/>
</dbReference>
<dbReference type="GO" id="GO:0046872">
    <property type="term" value="F:metal ion binding"/>
    <property type="evidence" value="ECO:0007669"/>
    <property type="project" value="UniProtKB-KW"/>
</dbReference>
<dbReference type="PANTHER" id="PTHR35201">
    <property type="entry name" value="TERPENE SYNTHASE"/>
    <property type="match status" value="1"/>
</dbReference>
<dbReference type="EMBL" id="KQ085966">
    <property type="protein sequence ID" value="KLO13037.1"/>
    <property type="molecule type" value="Genomic_DNA"/>
</dbReference>
<dbReference type="SUPFAM" id="SSF48576">
    <property type="entry name" value="Terpenoid synthases"/>
    <property type="match status" value="1"/>
</dbReference>
<dbReference type="Gene3D" id="1.10.600.10">
    <property type="entry name" value="Farnesyl Diphosphate Synthase"/>
    <property type="match status" value="1"/>
</dbReference>
<dbReference type="Pfam" id="PF19086">
    <property type="entry name" value="Terpene_syn_C_2"/>
    <property type="match status" value="1"/>
</dbReference>
<dbReference type="EC" id="4.2.3.-" evidence="6"/>
<keyword evidence="3 6" id="KW-0479">Metal-binding</keyword>
<dbReference type="AlphaFoldDB" id="A0A0H2RN72"/>
<evidence type="ECO:0000313" key="8">
    <source>
        <dbReference type="Proteomes" id="UP000053477"/>
    </source>
</evidence>
<evidence type="ECO:0000256" key="3">
    <source>
        <dbReference type="ARBA" id="ARBA00022723"/>
    </source>
</evidence>